<dbReference type="Pfam" id="PF00378">
    <property type="entry name" value="ECH_1"/>
    <property type="match status" value="1"/>
</dbReference>
<dbReference type="GO" id="GO:0003824">
    <property type="term" value="F:catalytic activity"/>
    <property type="evidence" value="ECO:0007669"/>
    <property type="project" value="InterPro"/>
</dbReference>
<dbReference type="Gene3D" id="3.90.226.10">
    <property type="entry name" value="2-enoyl-CoA Hydratase, Chain A, domain 1"/>
    <property type="match status" value="1"/>
</dbReference>
<proteinExistence type="inferred from homology"/>
<dbReference type="InterPro" id="IPR001753">
    <property type="entry name" value="Enoyl-CoA_hydra/iso"/>
</dbReference>
<dbReference type="AlphaFoldDB" id="A0AAJ2QWV6"/>
<dbReference type="PANTHER" id="PTHR11941">
    <property type="entry name" value="ENOYL-COA HYDRATASE-RELATED"/>
    <property type="match status" value="1"/>
</dbReference>
<gene>
    <name evidence="4" type="ORF">SGN30_09205</name>
</gene>
<dbReference type="EMBL" id="JAWWMZ010000003">
    <property type="protein sequence ID" value="MDX4953600.1"/>
    <property type="molecule type" value="Genomic_DNA"/>
</dbReference>
<dbReference type="SUPFAM" id="SSF52096">
    <property type="entry name" value="ClpP/crotonase"/>
    <property type="match status" value="1"/>
</dbReference>
<dbReference type="InterPro" id="IPR029045">
    <property type="entry name" value="ClpP/crotonase-like_dom_sf"/>
</dbReference>
<comment type="caution">
    <text evidence="4">The sequence shown here is derived from an EMBL/GenBank/DDBJ whole genome shotgun (WGS) entry which is preliminary data.</text>
</comment>
<sequence>MAWDIEVIDECAVVRMNTNKVNVQNDQFFADLHAAFDRLEREFSELPVVLTGQGDAFSAGIDFQYSFEIFGSGSHDKIRDWYKAYRETNLRIFRYPRPTVAAINGHAIAGGLITALDCDFRVAARKTAKFGLNEVPIGIPMPAAYVEIIKYALGDKVGALTTLRGELYGLEEAERLGFFHEVVEPDQLLSTAISYARCITPDCNVAYAMSKKALQDATNKQIDERTVALDALLPNGMSDAGNRQAQDRRRLEIMHKRK</sequence>
<dbReference type="PROSITE" id="PS00166">
    <property type="entry name" value="ENOYL_COA_HYDRATASE"/>
    <property type="match status" value="1"/>
</dbReference>
<organism evidence="4 5">
    <name type="scientific">Delftia acidovorans</name>
    <name type="common">Pseudomonas acidovorans</name>
    <name type="synonym">Comamonas acidovorans</name>
    <dbReference type="NCBI Taxonomy" id="80866"/>
    <lineage>
        <taxon>Bacteria</taxon>
        <taxon>Pseudomonadati</taxon>
        <taxon>Pseudomonadota</taxon>
        <taxon>Betaproteobacteria</taxon>
        <taxon>Burkholderiales</taxon>
        <taxon>Comamonadaceae</taxon>
        <taxon>Delftia</taxon>
    </lineage>
</organism>
<comment type="similarity">
    <text evidence="1 2">Belongs to the enoyl-CoA hydratase/isomerase family.</text>
</comment>
<dbReference type="GO" id="GO:0006635">
    <property type="term" value="P:fatty acid beta-oxidation"/>
    <property type="evidence" value="ECO:0007669"/>
    <property type="project" value="TreeGrafter"/>
</dbReference>
<dbReference type="CDD" id="cd06558">
    <property type="entry name" value="crotonase-like"/>
    <property type="match status" value="1"/>
</dbReference>
<dbReference type="InterPro" id="IPR018376">
    <property type="entry name" value="Enoyl-CoA_hyd/isom_CS"/>
</dbReference>
<reference evidence="4" key="1">
    <citation type="submission" date="2023-11" db="EMBL/GenBank/DDBJ databases">
        <title>Identification and selenium tolerance of Delftia acidovorans R3-25.</title>
        <authorList>
            <person name="Zhang S."/>
            <person name="Liu Y."/>
            <person name="Guo Y."/>
        </authorList>
    </citation>
    <scope>NUCLEOTIDE SEQUENCE</scope>
    <source>
        <strain evidence="4">R3-25</strain>
    </source>
</reference>
<dbReference type="Proteomes" id="UP001287445">
    <property type="component" value="Unassembled WGS sequence"/>
</dbReference>
<evidence type="ECO:0000313" key="4">
    <source>
        <dbReference type="EMBL" id="MDX4953600.1"/>
    </source>
</evidence>
<evidence type="ECO:0000256" key="2">
    <source>
        <dbReference type="RuleBase" id="RU003707"/>
    </source>
</evidence>
<dbReference type="RefSeq" id="WP_313233586.1">
    <property type="nucleotide sequence ID" value="NZ_DAMCBU010000001.1"/>
</dbReference>
<feature type="region of interest" description="Disordered" evidence="3">
    <location>
        <begin position="238"/>
        <end position="258"/>
    </location>
</feature>
<name>A0AAJ2QWV6_DELAC</name>
<accession>A0AAJ2QWV6</accession>
<evidence type="ECO:0000256" key="1">
    <source>
        <dbReference type="ARBA" id="ARBA00005254"/>
    </source>
</evidence>
<evidence type="ECO:0000256" key="3">
    <source>
        <dbReference type="SAM" id="MobiDB-lite"/>
    </source>
</evidence>
<dbReference type="PANTHER" id="PTHR11941:SF54">
    <property type="entry name" value="ENOYL-COA HYDRATASE, MITOCHONDRIAL"/>
    <property type="match status" value="1"/>
</dbReference>
<feature type="compositionally biased region" description="Basic and acidic residues" evidence="3">
    <location>
        <begin position="245"/>
        <end position="258"/>
    </location>
</feature>
<evidence type="ECO:0000313" key="5">
    <source>
        <dbReference type="Proteomes" id="UP001287445"/>
    </source>
</evidence>
<protein>
    <submittedName>
        <fullName evidence="4">Enoyl-CoA hydratase/isomerase family protein</fullName>
    </submittedName>
</protein>